<comment type="caution">
    <text evidence="3">The sequence shown here is derived from an EMBL/GenBank/DDBJ whole genome shotgun (WGS) entry which is preliminary data.</text>
</comment>
<name>A0A5C4MHM5_9ACTN</name>
<sequence>MSTASFVVRTHWYHPEWCAVVLATAGWVVLTWLALADPGRFFGSPEVHPPLHAVGHAAVMVTAMMVPFVLPQVAFVAQSSLWSRRYRAAVGYLTGYLVVWTLVATASIVIGGVLVTLLGWRPAIVVGFAVGAAAYAAPSRRRLLRQCAMTMPLAVSGWRADRDCVRYGVATARRCVATCCVLMTAVMIGHGLVAMAVATVLGVLERRRGRNLPRGDGTLVVVALGLLTLALSYGVGGGDPVSPGVHVEPQHTH</sequence>
<feature type="transmembrane region" description="Helical" evidence="1">
    <location>
        <begin position="12"/>
        <end position="35"/>
    </location>
</feature>
<evidence type="ECO:0000313" key="4">
    <source>
        <dbReference type="Proteomes" id="UP000306740"/>
    </source>
</evidence>
<feature type="transmembrane region" description="Helical" evidence="1">
    <location>
        <begin position="89"/>
        <end position="114"/>
    </location>
</feature>
<dbReference type="AlphaFoldDB" id="A0A5C4MHM5"/>
<proteinExistence type="predicted"/>
<dbReference type="Proteomes" id="UP000306740">
    <property type="component" value="Unassembled WGS sequence"/>
</dbReference>
<dbReference type="EMBL" id="VDFR01000129">
    <property type="protein sequence ID" value="TNC37141.1"/>
    <property type="molecule type" value="Genomic_DNA"/>
</dbReference>
<dbReference type="RefSeq" id="WP_139106849.1">
    <property type="nucleotide sequence ID" value="NZ_VDFR01000129.1"/>
</dbReference>
<feature type="transmembrane region" description="Helical" evidence="1">
    <location>
        <begin position="218"/>
        <end position="236"/>
    </location>
</feature>
<dbReference type="Pfam" id="PF09948">
    <property type="entry name" value="PpoB2"/>
    <property type="match status" value="1"/>
</dbReference>
<dbReference type="OrthoDB" id="164118at2"/>
<protein>
    <submittedName>
        <fullName evidence="3">DUF2182 domain-containing protein</fullName>
    </submittedName>
</protein>
<keyword evidence="1" id="KW-1133">Transmembrane helix</keyword>
<feature type="transmembrane region" description="Helical" evidence="1">
    <location>
        <begin position="175"/>
        <end position="198"/>
    </location>
</feature>
<dbReference type="EMBL" id="VDFR01000230">
    <property type="protein sequence ID" value="TNC29391.1"/>
    <property type="molecule type" value="Genomic_DNA"/>
</dbReference>
<organism evidence="3 4">
    <name type="scientific">Mumia zhuanghuii</name>
    <dbReference type="NCBI Taxonomy" id="2585211"/>
    <lineage>
        <taxon>Bacteria</taxon>
        <taxon>Bacillati</taxon>
        <taxon>Actinomycetota</taxon>
        <taxon>Actinomycetes</taxon>
        <taxon>Propionibacteriales</taxon>
        <taxon>Nocardioidaceae</taxon>
        <taxon>Mumia</taxon>
    </lineage>
</organism>
<gene>
    <name evidence="3" type="ORF">FHE65_25570</name>
    <name evidence="2" type="ORF">FHE65_33560</name>
</gene>
<evidence type="ECO:0000313" key="3">
    <source>
        <dbReference type="EMBL" id="TNC37141.1"/>
    </source>
</evidence>
<evidence type="ECO:0000256" key="1">
    <source>
        <dbReference type="SAM" id="Phobius"/>
    </source>
</evidence>
<feature type="transmembrane region" description="Helical" evidence="1">
    <location>
        <begin position="120"/>
        <end position="137"/>
    </location>
</feature>
<dbReference type="InterPro" id="IPR018688">
    <property type="entry name" value="PpoB2-like"/>
</dbReference>
<evidence type="ECO:0000313" key="2">
    <source>
        <dbReference type="EMBL" id="TNC29391.1"/>
    </source>
</evidence>
<accession>A0A5C4MHM5</accession>
<feature type="transmembrane region" description="Helical" evidence="1">
    <location>
        <begin position="55"/>
        <end position="77"/>
    </location>
</feature>
<keyword evidence="1" id="KW-0472">Membrane</keyword>
<keyword evidence="1" id="KW-0812">Transmembrane</keyword>
<reference evidence="3 4" key="1">
    <citation type="submission" date="2019-05" db="EMBL/GenBank/DDBJ databases">
        <title>Mumia sp. nov., isolated from the intestinal contents of plateau pika (Ochotona curzoniae) in the Qinghai-Tibet plateau of China.</title>
        <authorList>
            <person name="Tian Z."/>
        </authorList>
    </citation>
    <scope>NUCLEOTIDE SEQUENCE [LARGE SCALE GENOMIC DNA]</scope>
    <source>
        <strain evidence="4">527</strain>
        <strain evidence="3">Z527</strain>
    </source>
</reference>